<dbReference type="EMBL" id="JAGWCR010000002">
    <property type="protein sequence ID" value="MBS3647886.1"/>
    <property type="molecule type" value="Genomic_DNA"/>
</dbReference>
<evidence type="ECO:0000313" key="3">
    <source>
        <dbReference type="Proteomes" id="UP000680348"/>
    </source>
</evidence>
<dbReference type="PANTHER" id="PTHR37304:SF1">
    <property type="entry name" value="MEMBRANE PROTEIN"/>
    <property type="match status" value="1"/>
</dbReference>
<dbReference type="InterPro" id="IPR007211">
    <property type="entry name" value="DUF378"/>
</dbReference>
<evidence type="ECO:0000256" key="1">
    <source>
        <dbReference type="SAM" id="Phobius"/>
    </source>
</evidence>
<dbReference type="RefSeq" id="WP_188253449.1">
    <property type="nucleotide sequence ID" value="NZ_JABVCF010000002.1"/>
</dbReference>
<feature type="transmembrane region" description="Helical" evidence="1">
    <location>
        <begin position="39"/>
        <end position="57"/>
    </location>
</feature>
<keyword evidence="3" id="KW-1185">Reference proteome</keyword>
<dbReference type="AlphaFoldDB" id="A0A942I869"/>
<keyword evidence="1" id="KW-0812">Transmembrane</keyword>
<name>A0A942I869_9HYPH</name>
<keyword evidence="1" id="KW-0472">Membrane</keyword>
<evidence type="ECO:0000313" key="2">
    <source>
        <dbReference type="EMBL" id="MBS3647886.1"/>
    </source>
</evidence>
<gene>
    <name evidence="2" type="ORF">KEU06_04490</name>
</gene>
<reference evidence="2" key="1">
    <citation type="submission" date="2021-04" db="EMBL/GenBank/DDBJ databases">
        <title>Pseudaminobacter soli sp. nov., isolated from paddy soil contaminated by heavy metals.</title>
        <authorList>
            <person name="Zhang K."/>
        </authorList>
    </citation>
    <scope>NUCLEOTIDE SEQUENCE</scope>
    <source>
        <strain evidence="2">19-2017</strain>
    </source>
</reference>
<organism evidence="2 3">
    <name type="scientific">Pseudaminobacter soli</name>
    <name type="common">ex Zhang et al. 2022</name>
    <dbReference type="NCBI Taxonomy" id="2831468"/>
    <lineage>
        <taxon>Bacteria</taxon>
        <taxon>Pseudomonadati</taxon>
        <taxon>Pseudomonadota</taxon>
        <taxon>Alphaproteobacteria</taxon>
        <taxon>Hyphomicrobiales</taxon>
        <taxon>Phyllobacteriaceae</taxon>
        <taxon>Pseudaminobacter</taxon>
    </lineage>
</organism>
<dbReference type="Proteomes" id="UP000680348">
    <property type="component" value="Unassembled WGS sequence"/>
</dbReference>
<proteinExistence type="predicted"/>
<feature type="transmembrane region" description="Helical" evidence="1">
    <location>
        <begin position="6"/>
        <end position="27"/>
    </location>
</feature>
<protein>
    <submittedName>
        <fullName evidence="2">DUF378 domain-containing protein</fullName>
    </submittedName>
</protein>
<dbReference type="Pfam" id="PF04070">
    <property type="entry name" value="DUF378"/>
    <property type="match status" value="1"/>
</dbReference>
<keyword evidence="1" id="KW-1133">Transmembrane helix</keyword>
<comment type="caution">
    <text evidence="2">The sequence shown here is derived from an EMBL/GenBank/DDBJ whole genome shotgun (WGS) entry which is preliminary data.</text>
</comment>
<dbReference type="PANTHER" id="PTHR37304">
    <property type="entry name" value="MEMBRANE PROTEIN-RELATED"/>
    <property type="match status" value="1"/>
</dbReference>
<accession>A0A942I869</accession>
<sequence>MKPLNLITLILVIIGGLNWGMLGLFNVDVIALIFHGGSALTRLIYILFGLSALWQIVPLVSAFSTGEVTAERALHH</sequence>